<evidence type="ECO:0000256" key="1">
    <source>
        <dbReference type="ARBA" id="ARBA00004377"/>
    </source>
</evidence>
<dbReference type="OrthoDB" id="5609249at2"/>
<accession>A0A1I3WVY6</accession>
<keyword evidence="3" id="KW-1003">Cell membrane</keyword>
<comment type="similarity">
    <text evidence="9">Belongs to the GSP H family.</text>
</comment>
<dbReference type="InterPro" id="IPR012902">
    <property type="entry name" value="N_methyl_site"/>
</dbReference>
<keyword evidence="14" id="KW-1185">Reference proteome</keyword>
<dbReference type="GO" id="GO:0005886">
    <property type="term" value="C:plasma membrane"/>
    <property type="evidence" value="ECO:0007669"/>
    <property type="project" value="UniProtKB-SubCell"/>
</dbReference>
<keyword evidence="6 11" id="KW-0812">Transmembrane</keyword>
<evidence type="ECO:0000256" key="6">
    <source>
        <dbReference type="ARBA" id="ARBA00022692"/>
    </source>
</evidence>
<evidence type="ECO:0000256" key="5">
    <source>
        <dbReference type="ARBA" id="ARBA00022519"/>
    </source>
</evidence>
<organism evidence="13 14">
    <name type="scientific">Methylophaga sulfidovorans</name>
    <dbReference type="NCBI Taxonomy" id="45496"/>
    <lineage>
        <taxon>Bacteria</taxon>
        <taxon>Pseudomonadati</taxon>
        <taxon>Pseudomonadota</taxon>
        <taxon>Gammaproteobacteria</taxon>
        <taxon>Thiotrichales</taxon>
        <taxon>Piscirickettsiaceae</taxon>
        <taxon>Methylophaga</taxon>
    </lineage>
</organism>
<evidence type="ECO:0000256" key="2">
    <source>
        <dbReference type="ARBA" id="ARBA00021549"/>
    </source>
</evidence>
<proteinExistence type="inferred from homology"/>
<keyword evidence="4" id="KW-0488">Methylation</keyword>
<evidence type="ECO:0000313" key="13">
    <source>
        <dbReference type="EMBL" id="SFK11329.1"/>
    </source>
</evidence>
<protein>
    <recommendedName>
        <fullName evidence="2">Type II secretion system protein H</fullName>
    </recommendedName>
    <alternativeName>
        <fullName evidence="10">General secretion pathway protein H</fullName>
    </alternativeName>
</protein>
<dbReference type="GO" id="GO:0015628">
    <property type="term" value="P:protein secretion by the type II secretion system"/>
    <property type="evidence" value="ECO:0007669"/>
    <property type="project" value="InterPro"/>
</dbReference>
<feature type="domain" description="General secretion pathway GspH" evidence="12">
    <location>
        <begin position="45"/>
        <end position="167"/>
    </location>
</feature>
<dbReference type="STRING" id="45496.SAMN04488079_10580"/>
<dbReference type="PROSITE" id="PS00409">
    <property type="entry name" value="PROKAR_NTER_METHYL"/>
    <property type="match status" value="1"/>
</dbReference>
<name>A0A1I3WVY6_9GAMM</name>
<sequence length="179" mass="19353">MVKDKINQGFTLVELMVTLAVAAIILAIAAPSFSQMIRDHRLITTANDFMGTMQLARSEAIRRGVQVTMLPVIDGDWSRGWNVFTDWNTNESLGDVGNVCEENKDCFLAQQNSLSTNISSNSNGSLGKGFRFMPTGEILTIDGLVNGTITFCSSQSYSRTITISSSGSSRVGIGDTKCP</sequence>
<dbReference type="Gene3D" id="3.55.40.10">
    <property type="entry name" value="minor pseudopilin epsh domain"/>
    <property type="match status" value="1"/>
</dbReference>
<reference evidence="14" key="1">
    <citation type="submission" date="2016-10" db="EMBL/GenBank/DDBJ databases">
        <authorList>
            <person name="Varghese N."/>
            <person name="Submissions S."/>
        </authorList>
    </citation>
    <scope>NUCLEOTIDE SEQUENCE [LARGE SCALE GENOMIC DNA]</scope>
    <source>
        <strain evidence="14">DSM 11578</strain>
    </source>
</reference>
<dbReference type="AlphaFoldDB" id="A0A1I3WVY6"/>
<evidence type="ECO:0000313" key="14">
    <source>
        <dbReference type="Proteomes" id="UP000198924"/>
    </source>
</evidence>
<dbReference type="InterPro" id="IPR045584">
    <property type="entry name" value="Pilin-like"/>
</dbReference>
<dbReference type="Pfam" id="PF07963">
    <property type="entry name" value="N_methyl"/>
    <property type="match status" value="1"/>
</dbReference>
<dbReference type="RefSeq" id="WP_091712188.1">
    <property type="nucleotide sequence ID" value="NZ_FOSH01000005.1"/>
</dbReference>
<dbReference type="InterPro" id="IPR022346">
    <property type="entry name" value="T2SS_GspH"/>
</dbReference>
<dbReference type="Proteomes" id="UP000198924">
    <property type="component" value="Unassembled WGS sequence"/>
</dbReference>
<evidence type="ECO:0000256" key="11">
    <source>
        <dbReference type="SAM" id="Phobius"/>
    </source>
</evidence>
<feature type="transmembrane region" description="Helical" evidence="11">
    <location>
        <begin position="12"/>
        <end position="33"/>
    </location>
</feature>
<evidence type="ECO:0000256" key="4">
    <source>
        <dbReference type="ARBA" id="ARBA00022481"/>
    </source>
</evidence>
<evidence type="ECO:0000256" key="3">
    <source>
        <dbReference type="ARBA" id="ARBA00022475"/>
    </source>
</evidence>
<keyword evidence="5" id="KW-0997">Cell inner membrane</keyword>
<keyword evidence="7 11" id="KW-1133">Transmembrane helix</keyword>
<comment type="subcellular location">
    <subcellularLocation>
        <location evidence="1">Cell inner membrane</location>
        <topology evidence="1">Single-pass membrane protein</topology>
    </subcellularLocation>
</comment>
<dbReference type="SUPFAM" id="SSF54523">
    <property type="entry name" value="Pili subunits"/>
    <property type="match status" value="1"/>
</dbReference>
<dbReference type="GO" id="GO:0015627">
    <property type="term" value="C:type II protein secretion system complex"/>
    <property type="evidence" value="ECO:0007669"/>
    <property type="project" value="InterPro"/>
</dbReference>
<dbReference type="Pfam" id="PF12019">
    <property type="entry name" value="GspH"/>
    <property type="match status" value="1"/>
</dbReference>
<evidence type="ECO:0000256" key="7">
    <source>
        <dbReference type="ARBA" id="ARBA00022989"/>
    </source>
</evidence>
<keyword evidence="8 11" id="KW-0472">Membrane</keyword>
<dbReference type="NCBIfam" id="TIGR02532">
    <property type="entry name" value="IV_pilin_GFxxxE"/>
    <property type="match status" value="1"/>
</dbReference>
<evidence type="ECO:0000256" key="8">
    <source>
        <dbReference type="ARBA" id="ARBA00023136"/>
    </source>
</evidence>
<evidence type="ECO:0000259" key="12">
    <source>
        <dbReference type="Pfam" id="PF12019"/>
    </source>
</evidence>
<gene>
    <name evidence="13" type="ORF">SAMN04488079_10580</name>
</gene>
<evidence type="ECO:0000256" key="10">
    <source>
        <dbReference type="ARBA" id="ARBA00030775"/>
    </source>
</evidence>
<evidence type="ECO:0000256" key="9">
    <source>
        <dbReference type="ARBA" id="ARBA00025772"/>
    </source>
</evidence>
<dbReference type="EMBL" id="FOSH01000005">
    <property type="protein sequence ID" value="SFK11329.1"/>
    <property type="molecule type" value="Genomic_DNA"/>
</dbReference>